<dbReference type="GO" id="GO:0019430">
    <property type="term" value="P:removal of superoxide radicals"/>
    <property type="evidence" value="ECO:0007669"/>
    <property type="project" value="UniProtKB-UniRule"/>
</dbReference>
<comment type="similarity">
    <text evidence="1 8">Belongs to the class-II pyridine nucleotide-disulfide oxidoreductase family.</text>
</comment>
<sequence>MRTEMSSAPRQMAKNPCSRFKDLLVKAGSFVGLASTAAAAVSFSTSAAPSAAAAAAAASMDSPLRTKVCIIGSGPAGHTAAIYAARAELKPILFEGWMANGIAPGGQLTTTTEVENFPGFPEGIHGIELMDKCRKQSLRFGTQIFTETVNKVDFSSSPFKVFTDSRSVLADSVIVATGAIAKRLNFPGSGSPPEGFWNKGISACAVCDGAAPLFRNKPLAVIGGGDSAMEESTFLTKFASKVYIIHRRDAFRASKIMQARALANPKIEVIWNTVVEEAYGGGDRGTLEGLKIKNVVTNEVSDLKVSGLFFAIGHEPATKFLDGKLQLDSGGYIVTKPDSTHTSVRGVFAAGDVQDKKYRQAITAAGAGCKAALDAEHYLQEIGDQQDKRD</sequence>
<proteinExistence type="inferred from homology"/>
<keyword evidence="6" id="KW-1015">Disulfide bond</keyword>
<comment type="catalytic activity">
    <reaction evidence="8">
        <text>[thioredoxin]-dithiol + NADP(+) = [thioredoxin]-disulfide + NADPH + H(+)</text>
        <dbReference type="Rhea" id="RHEA:20345"/>
        <dbReference type="Rhea" id="RHEA-COMP:10698"/>
        <dbReference type="Rhea" id="RHEA-COMP:10700"/>
        <dbReference type="ChEBI" id="CHEBI:15378"/>
        <dbReference type="ChEBI" id="CHEBI:29950"/>
        <dbReference type="ChEBI" id="CHEBI:50058"/>
        <dbReference type="ChEBI" id="CHEBI:57783"/>
        <dbReference type="ChEBI" id="CHEBI:58349"/>
        <dbReference type="EC" id="1.8.1.9"/>
    </reaction>
</comment>
<dbReference type="InterPro" id="IPR023753">
    <property type="entry name" value="FAD/NAD-binding_dom"/>
</dbReference>
<evidence type="ECO:0000256" key="2">
    <source>
        <dbReference type="ARBA" id="ARBA00022630"/>
    </source>
</evidence>
<dbReference type="PRINTS" id="PR00368">
    <property type="entry name" value="FADPNR"/>
</dbReference>
<dbReference type="EMBL" id="BPVZ01000086">
    <property type="protein sequence ID" value="GKV30236.1"/>
    <property type="molecule type" value="Genomic_DNA"/>
</dbReference>
<evidence type="ECO:0000256" key="1">
    <source>
        <dbReference type="ARBA" id="ARBA00009333"/>
    </source>
</evidence>
<name>A0AAV5KZT5_9ROSI</name>
<comment type="cofactor">
    <cofactor evidence="9">
        <name>FAD</name>
        <dbReference type="ChEBI" id="CHEBI:57692"/>
    </cofactor>
    <text evidence="9">Binds 1 FAD per subunit.</text>
</comment>
<dbReference type="Proteomes" id="UP001054252">
    <property type="component" value="Unassembled WGS sequence"/>
</dbReference>
<dbReference type="FunFam" id="3.50.50.60:FF:000064">
    <property type="entry name" value="Thioredoxin reductase"/>
    <property type="match status" value="1"/>
</dbReference>
<gene>
    <name evidence="11" type="ORF">SLEP1_g39072</name>
</gene>
<dbReference type="Pfam" id="PF07992">
    <property type="entry name" value="Pyr_redox_2"/>
    <property type="match status" value="1"/>
</dbReference>
<dbReference type="PANTHER" id="PTHR48105">
    <property type="entry name" value="THIOREDOXIN REDUCTASE 1-RELATED-RELATED"/>
    <property type="match status" value="1"/>
</dbReference>
<evidence type="ECO:0000256" key="6">
    <source>
        <dbReference type="ARBA" id="ARBA00023157"/>
    </source>
</evidence>
<evidence type="ECO:0000259" key="10">
    <source>
        <dbReference type="Pfam" id="PF07992"/>
    </source>
</evidence>
<dbReference type="PRINTS" id="PR00469">
    <property type="entry name" value="PNDRDTASEII"/>
</dbReference>
<evidence type="ECO:0000256" key="3">
    <source>
        <dbReference type="ARBA" id="ARBA00022827"/>
    </source>
</evidence>
<keyword evidence="4 9" id="KW-0521">NADP</keyword>
<dbReference type="PROSITE" id="PS00573">
    <property type="entry name" value="PYRIDINE_REDOX_2"/>
    <property type="match status" value="1"/>
</dbReference>
<keyword evidence="12" id="KW-1185">Reference proteome</keyword>
<evidence type="ECO:0000256" key="9">
    <source>
        <dbReference type="RuleBase" id="RU003881"/>
    </source>
</evidence>
<organism evidence="11 12">
    <name type="scientific">Rubroshorea leprosula</name>
    <dbReference type="NCBI Taxonomy" id="152421"/>
    <lineage>
        <taxon>Eukaryota</taxon>
        <taxon>Viridiplantae</taxon>
        <taxon>Streptophyta</taxon>
        <taxon>Embryophyta</taxon>
        <taxon>Tracheophyta</taxon>
        <taxon>Spermatophyta</taxon>
        <taxon>Magnoliopsida</taxon>
        <taxon>eudicotyledons</taxon>
        <taxon>Gunneridae</taxon>
        <taxon>Pentapetalae</taxon>
        <taxon>rosids</taxon>
        <taxon>malvids</taxon>
        <taxon>Malvales</taxon>
        <taxon>Dipterocarpaceae</taxon>
        <taxon>Rubroshorea</taxon>
    </lineage>
</organism>
<reference evidence="11 12" key="1">
    <citation type="journal article" date="2021" name="Commun. Biol.">
        <title>The genome of Shorea leprosula (Dipterocarpaceae) highlights the ecological relevance of drought in aseasonal tropical rainforests.</title>
        <authorList>
            <person name="Ng K.K.S."/>
            <person name="Kobayashi M.J."/>
            <person name="Fawcett J.A."/>
            <person name="Hatakeyama M."/>
            <person name="Paape T."/>
            <person name="Ng C.H."/>
            <person name="Ang C.C."/>
            <person name="Tnah L.H."/>
            <person name="Lee C.T."/>
            <person name="Nishiyama T."/>
            <person name="Sese J."/>
            <person name="O'Brien M.J."/>
            <person name="Copetti D."/>
            <person name="Mohd Noor M.I."/>
            <person name="Ong R.C."/>
            <person name="Putra M."/>
            <person name="Sireger I.Z."/>
            <person name="Indrioko S."/>
            <person name="Kosugi Y."/>
            <person name="Izuno A."/>
            <person name="Isagi Y."/>
            <person name="Lee S.L."/>
            <person name="Shimizu K.K."/>
        </authorList>
    </citation>
    <scope>NUCLEOTIDE SEQUENCE [LARGE SCALE GENOMIC DNA]</scope>
    <source>
        <strain evidence="11">214</strain>
    </source>
</reference>
<feature type="domain" description="FAD/NAD(P)-binding" evidence="10">
    <location>
        <begin position="67"/>
        <end position="368"/>
    </location>
</feature>
<comment type="caution">
    <text evidence="11">The sequence shown here is derived from an EMBL/GenBank/DDBJ whole genome shotgun (WGS) entry which is preliminary data.</text>
</comment>
<comment type="subunit">
    <text evidence="8">Homodimer.</text>
</comment>
<protein>
    <recommendedName>
        <fullName evidence="8">Thioredoxin reductase</fullName>
        <ecNumber evidence="8">1.8.1.9</ecNumber>
    </recommendedName>
</protein>
<dbReference type="GO" id="GO:0005737">
    <property type="term" value="C:cytoplasm"/>
    <property type="evidence" value="ECO:0007669"/>
    <property type="project" value="InterPro"/>
</dbReference>
<keyword evidence="7 8" id="KW-0676">Redox-active center</keyword>
<dbReference type="SUPFAM" id="SSF51905">
    <property type="entry name" value="FAD/NAD(P)-binding domain"/>
    <property type="match status" value="1"/>
</dbReference>
<dbReference type="InterPro" id="IPR005982">
    <property type="entry name" value="Thioredox_Rdtase"/>
</dbReference>
<dbReference type="EC" id="1.8.1.9" evidence="8"/>
<evidence type="ECO:0000256" key="7">
    <source>
        <dbReference type="ARBA" id="ARBA00023284"/>
    </source>
</evidence>
<dbReference type="InterPro" id="IPR036188">
    <property type="entry name" value="FAD/NAD-bd_sf"/>
</dbReference>
<keyword evidence="2 8" id="KW-0285">Flavoprotein</keyword>
<dbReference type="Gene3D" id="3.50.50.60">
    <property type="entry name" value="FAD/NAD(P)-binding domain"/>
    <property type="match status" value="2"/>
</dbReference>
<keyword evidence="5 8" id="KW-0560">Oxidoreductase</keyword>
<dbReference type="AlphaFoldDB" id="A0AAV5KZT5"/>
<evidence type="ECO:0000256" key="8">
    <source>
        <dbReference type="RuleBase" id="RU003880"/>
    </source>
</evidence>
<keyword evidence="3 8" id="KW-0274">FAD</keyword>
<evidence type="ECO:0000256" key="5">
    <source>
        <dbReference type="ARBA" id="ARBA00023002"/>
    </source>
</evidence>
<evidence type="ECO:0000313" key="11">
    <source>
        <dbReference type="EMBL" id="GKV30236.1"/>
    </source>
</evidence>
<evidence type="ECO:0000313" key="12">
    <source>
        <dbReference type="Proteomes" id="UP001054252"/>
    </source>
</evidence>
<dbReference type="InterPro" id="IPR050097">
    <property type="entry name" value="Ferredoxin-NADP_redctase_2"/>
</dbReference>
<dbReference type="GO" id="GO:0004791">
    <property type="term" value="F:thioredoxin-disulfide reductase (NADPH) activity"/>
    <property type="evidence" value="ECO:0007669"/>
    <property type="project" value="UniProtKB-UniRule"/>
</dbReference>
<dbReference type="InterPro" id="IPR008255">
    <property type="entry name" value="Pyr_nucl-diS_OxRdtase_2_AS"/>
</dbReference>
<dbReference type="NCBIfam" id="TIGR01292">
    <property type="entry name" value="TRX_reduct"/>
    <property type="match status" value="1"/>
</dbReference>
<accession>A0AAV5KZT5</accession>
<evidence type="ECO:0000256" key="4">
    <source>
        <dbReference type="ARBA" id="ARBA00022857"/>
    </source>
</evidence>